<name>A0A166UG47_9HYPO</name>
<gene>
    <name evidence="5" type="ORF">AAL_01794</name>
</gene>
<dbReference type="Proteomes" id="UP000078544">
    <property type="component" value="Unassembled WGS sequence"/>
</dbReference>
<dbReference type="PANTHER" id="PTHR12214:SF0">
    <property type="entry name" value="LD29489P"/>
    <property type="match status" value="1"/>
</dbReference>
<dbReference type="AlphaFoldDB" id="A0A166UG47"/>
<evidence type="ECO:0008006" key="7">
    <source>
        <dbReference type="Google" id="ProtNLM"/>
    </source>
</evidence>
<feature type="coiled-coil region" evidence="3">
    <location>
        <begin position="371"/>
        <end position="419"/>
    </location>
</feature>
<feature type="compositionally biased region" description="Polar residues" evidence="4">
    <location>
        <begin position="176"/>
        <end position="186"/>
    </location>
</feature>
<dbReference type="EMBL" id="AZGY01000002">
    <property type="protein sequence ID" value="OAA32462.1"/>
    <property type="molecule type" value="Genomic_DNA"/>
</dbReference>
<keyword evidence="6" id="KW-1185">Reference proteome</keyword>
<feature type="region of interest" description="Disordered" evidence="4">
    <location>
        <begin position="1"/>
        <end position="190"/>
    </location>
</feature>
<feature type="compositionally biased region" description="Basic and acidic residues" evidence="4">
    <location>
        <begin position="163"/>
        <end position="173"/>
    </location>
</feature>
<dbReference type="Pfam" id="PF15458">
    <property type="entry name" value="NTR2"/>
    <property type="match status" value="1"/>
</dbReference>
<dbReference type="GO" id="GO:0000390">
    <property type="term" value="P:spliceosomal complex disassembly"/>
    <property type="evidence" value="ECO:0007669"/>
    <property type="project" value="InterPro"/>
</dbReference>
<feature type="compositionally biased region" description="Basic residues" evidence="4">
    <location>
        <begin position="1"/>
        <end position="12"/>
    </location>
</feature>
<dbReference type="InterPro" id="IPR012890">
    <property type="entry name" value="GCFC2-like"/>
</dbReference>
<dbReference type="PANTHER" id="PTHR12214">
    <property type="entry name" value="GC-RICH SEQUENCE DNA-BINDING FACTOR"/>
    <property type="match status" value="1"/>
</dbReference>
<dbReference type="STRING" id="1081109.A0A166UG47"/>
<evidence type="ECO:0000313" key="6">
    <source>
        <dbReference type="Proteomes" id="UP000078544"/>
    </source>
</evidence>
<reference evidence="5 6" key="1">
    <citation type="journal article" date="2016" name="Genome Biol. Evol.">
        <title>Divergent and convergent evolution of fungal pathogenicity.</title>
        <authorList>
            <person name="Shang Y."/>
            <person name="Xiao G."/>
            <person name="Zheng P."/>
            <person name="Cen K."/>
            <person name="Zhan S."/>
            <person name="Wang C."/>
        </authorList>
    </citation>
    <scope>NUCLEOTIDE SEQUENCE [LARGE SCALE GENOMIC DNA]</scope>
    <source>
        <strain evidence="5 6">RCEF 2490</strain>
    </source>
</reference>
<dbReference type="OrthoDB" id="429427at2759"/>
<feature type="region of interest" description="Disordered" evidence="4">
    <location>
        <begin position="447"/>
        <end position="469"/>
    </location>
</feature>
<evidence type="ECO:0000256" key="3">
    <source>
        <dbReference type="SAM" id="Coils"/>
    </source>
</evidence>
<accession>A0A166UG47</accession>
<dbReference type="InterPro" id="IPR028211">
    <property type="entry name" value="Ntr2"/>
</dbReference>
<dbReference type="GO" id="GO:0071008">
    <property type="term" value="C:U2-type post-mRNA release spliceosomal complex"/>
    <property type="evidence" value="ECO:0007669"/>
    <property type="project" value="InterPro"/>
</dbReference>
<proteinExistence type="predicted"/>
<feature type="compositionally biased region" description="Basic and acidic residues" evidence="4">
    <location>
        <begin position="342"/>
        <end position="355"/>
    </location>
</feature>
<evidence type="ECO:0000256" key="4">
    <source>
        <dbReference type="SAM" id="MobiDB-lite"/>
    </source>
</evidence>
<keyword evidence="2" id="KW-0539">Nucleus</keyword>
<organism evidence="5 6">
    <name type="scientific">Moelleriella libera RCEF 2490</name>
    <dbReference type="NCBI Taxonomy" id="1081109"/>
    <lineage>
        <taxon>Eukaryota</taxon>
        <taxon>Fungi</taxon>
        <taxon>Dikarya</taxon>
        <taxon>Ascomycota</taxon>
        <taxon>Pezizomycotina</taxon>
        <taxon>Sordariomycetes</taxon>
        <taxon>Hypocreomycetidae</taxon>
        <taxon>Hypocreales</taxon>
        <taxon>Clavicipitaceae</taxon>
        <taxon>Moelleriella</taxon>
    </lineage>
</organism>
<evidence type="ECO:0000256" key="1">
    <source>
        <dbReference type="ARBA" id="ARBA00004123"/>
    </source>
</evidence>
<feature type="compositionally biased region" description="Low complexity" evidence="4">
    <location>
        <begin position="25"/>
        <end position="41"/>
    </location>
</feature>
<feature type="region of interest" description="Disordered" evidence="4">
    <location>
        <begin position="250"/>
        <end position="360"/>
    </location>
</feature>
<dbReference type="GO" id="GO:0003677">
    <property type="term" value="F:DNA binding"/>
    <property type="evidence" value="ECO:0007669"/>
    <property type="project" value="InterPro"/>
</dbReference>
<evidence type="ECO:0000313" key="5">
    <source>
        <dbReference type="EMBL" id="OAA32462.1"/>
    </source>
</evidence>
<evidence type="ECO:0000256" key="2">
    <source>
        <dbReference type="ARBA" id="ARBA00023242"/>
    </source>
</evidence>
<keyword evidence="3" id="KW-0175">Coiled coil</keyword>
<protein>
    <recommendedName>
        <fullName evidence="7">Nineteen complex-related protein 2-domain-containing protein</fullName>
    </recommendedName>
</protein>
<comment type="caution">
    <text evidence="5">The sequence shown here is derived from an EMBL/GenBank/DDBJ whole genome shotgun (WGS) entry which is preliminary data.</text>
</comment>
<sequence>MSSFATKRKAKIIRVQDEELSSGELPLTTNTNTSGSTEEPTASLLTPKPSRKPARQSGLRKAFSIDDEDDRKTDREAVEKDEQDDGPVVVRPEINRLGSTRMKRKSAKSRLSFGGDPDNADSEAVATPQKAGLGKKALENSAFKRSVSSRTLPTRTLDDDDSSDRPRYSKEYLDELQSSTPSTPRDISTLRIDDEEMSLDPSELDGALVVDSFGMPSSVQETQILSDAQIREKKERRARLAKEQGFLSVEDDVADSSGKEKEVSGRLVAEDEDLGEGFDEYVEDGGLSLGKQAEKARRKQERQRMADLISAAEGHSSDDSSDSDAERRIAYESAQSKAGLDGLEKPRADPSEEMLKIPSKITPLPQLPECVARFQATLKRMEDDLRAKNTQIQHLRAQREEIERRKAEIQSLLDETGKEYQEALTRGNINGQLVSGAGSGLDLIGERGLDSLGTTPKRPEADVMDVDSS</sequence>
<feature type="compositionally biased region" description="Acidic residues" evidence="4">
    <location>
        <begin position="270"/>
        <end position="283"/>
    </location>
</feature>
<comment type="subcellular location">
    <subcellularLocation>
        <location evidence="1">Nucleus</location>
    </subcellularLocation>
</comment>
<feature type="compositionally biased region" description="Basic and acidic residues" evidence="4">
    <location>
        <begin position="70"/>
        <end position="80"/>
    </location>
</feature>